<organism evidence="1 2">
    <name type="scientific">Chaenocephalus aceratus</name>
    <name type="common">Blackfin icefish</name>
    <name type="synonym">Chaenichthys aceratus</name>
    <dbReference type="NCBI Taxonomy" id="36190"/>
    <lineage>
        <taxon>Eukaryota</taxon>
        <taxon>Metazoa</taxon>
        <taxon>Chordata</taxon>
        <taxon>Craniata</taxon>
        <taxon>Vertebrata</taxon>
        <taxon>Euteleostomi</taxon>
        <taxon>Actinopterygii</taxon>
        <taxon>Neopterygii</taxon>
        <taxon>Teleostei</taxon>
        <taxon>Neoteleostei</taxon>
        <taxon>Acanthomorphata</taxon>
        <taxon>Eupercaria</taxon>
        <taxon>Perciformes</taxon>
        <taxon>Notothenioidei</taxon>
        <taxon>Channichthyidae</taxon>
        <taxon>Chaenocephalus</taxon>
    </lineage>
</organism>
<name>A0ACB9XPP9_CHAAC</name>
<protein>
    <submittedName>
        <fullName evidence="1">Uncharacterized protein</fullName>
    </submittedName>
</protein>
<dbReference type="Proteomes" id="UP001057452">
    <property type="component" value="Chromosome 4"/>
</dbReference>
<sequence>MARLPVATPKSSLRAPPYQTNPSVASEGALESPRLGIMTIKREGERKAETEMWDVVAAVSVDVSPTVSVSSLCLTSLSHLSFSSLSHLSVSPLCLISLLIFLSSLCLPLCLTSSVSSLSHLFVSPSVSSLCLTLCLISFVSPSVSPSVSYLCLISLSHLSVSPLCLISLSPLGLTSLSHLCLTLCLTSLSHLFSPLSPLCLPLCLTSLSHLSVSPLRLTSLSHLSVSPLCLTSLSHISVFTSLSHPLYHLSVSPLCLTSLSHLSVSPSGSPLCLTSRLPLRLPICLPYLSPLSVSPSLSHLSVSPLCLPSLSPPLSHLSVSPLCLTSLSPLSSPLSVSLSVSPLCLPSLSHLSSPLSSHLLLPSLSPLSVSPLCLPTLSPLSSHLSVSLSVSPIRLPSLSSLSVSPPRLPSPSPLSVPLSVSPLSLCLTSLSHLSVSHSLSHLFFSPLSTLSVSPLCLTYPSPLSVFPLRLTSPSPLSVLPLCLTSLSLVSVVSQVRLCVPSTWSSWASVFEGRFKEQKSSESIWTPVPDDFIPKPRPGGCAVQGSKFNSSNAFPDEMLNFVKTHPLMDEAVPSLGQRPWIVRTMVRYQLNKIVVDTEAGPHRNRTVLFLGSSRGNILKFLIMPNQDNSVTNSNIFLEELEGYNPDKCAEDSVQNRQLLSLTLDRPSHTLLLAFPSCLVRVPLARCQLYSRCMKNCIAARDPYCGWTRGSTCSFLRPGTRLPFEQDVEQGNVAHLGDCDGMLLQESFMDEPDGLVSVNLLVVSAVSAFATGAILSGLTVCWIMSHRHRHSRAPEPTAPDAKVTKSRACWGRAAAGR</sequence>
<dbReference type="EMBL" id="CM043788">
    <property type="protein sequence ID" value="KAI4829037.1"/>
    <property type="molecule type" value="Genomic_DNA"/>
</dbReference>
<evidence type="ECO:0000313" key="2">
    <source>
        <dbReference type="Proteomes" id="UP001057452"/>
    </source>
</evidence>
<evidence type="ECO:0000313" key="1">
    <source>
        <dbReference type="EMBL" id="KAI4829037.1"/>
    </source>
</evidence>
<keyword evidence="2" id="KW-1185">Reference proteome</keyword>
<accession>A0ACB9XPP9</accession>
<comment type="caution">
    <text evidence="1">The sequence shown here is derived from an EMBL/GenBank/DDBJ whole genome shotgun (WGS) entry which is preliminary data.</text>
</comment>
<reference evidence="1" key="1">
    <citation type="submission" date="2022-05" db="EMBL/GenBank/DDBJ databases">
        <title>Chromosome-level genome of Chaenocephalus aceratus.</title>
        <authorList>
            <person name="Park H."/>
        </authorList>
    </citation>
    <scope>NUCLEOTIDE SEQUENCE</scope>
    <source>
        <strain evidence="1">KU_202001</strain>
    </source>
</reference>
<gene>
    <name evidence="1" type="ORF">KUCAC02_023100</name>
</gene>
<proteinExistence type="predicted"/>